<evidence type="ECO:0000313" key="14">
    <source>
        <dbReference type="EMBL" id="TDQ46542.1"/>
    </source>
</evidence>
<dbReference type="GO" id="GO:0016779">
    <property type="term" value="F:nucleotidyltransferase activity"/>
    <property type="evidence" value="ECO:0007669"/>
    <property type="project" value="UniProtKB-KW"/>
</dbReference>
<dbReference type="InterPro" id="IPR007634">
    <property type="entry name" value="RNA_pol_sigma_54_DNA-bd"/>
</dbReference>
<dbReference type="PANTHER" id="PTHR32248:SF4">
    <property type="entry name" value="RNA POLYMERASE SIGMA-54 FACTOR"/>
    <property type="match status" value="1"/>
</dbReference>
<evidence type="ECO:0000256" key="9">
    <source>
        <dbReference type="ARBA" id="ARBA00023163"/>
    </source>
</evidence>
<dbReference type="GO" id="GO:0016987">
    <property type="term" value="F:sigma factor activity"/>
    <property type="evidence" value="ECO:0007669"/>
    <property type="project" value="UniProtKB-KW"/>
</dbReference>
<evidence type="ECO:0000256" key="5">
    <source>
        <dbReference type="ARBA" id="ARBA00022695"/>
    </source>
</evidence>
<dbReference type="NCBIfam" id="NF009118">
    <property type="entry name" value="PRK12469.1"/>
    <property type="match status" value="1"/>
</dbReference>
<keyword evidence="5 10" id="KW-0548">Nucleotidyltransferase</keyword>
<feature type="domain" description="RNA polymerase sigma factor 54 core-binding" evidence="13">
    <location>
        <begin position="131"/>
        <end position="323"/>
    </location>
</feature>
<keyword evidence="9 10" id="KW-0804">Transcription</keyword>
<dbReference type="AlphaFoldDB" id="A0A4R6UJ76"/>
<evidence type="ECO:0000256" key="4">
    <source>
        <dbReference type="ARBA" id="ARBA00022679"/>
    </source>
</evidence>
<dbReference type="PANTHER" id="PTHR32248">
    <property type="entry name" value="RNA POLYMERASE SIGMA-54 FACTOR"/>
    <property type="match status" value="1"/>
</dbReference>
<dbReference type="PRINTS" id="PR00045">
    <property type="entry name" value="SIGMA54FCT"/>
</dbReference>
<evidence type="ECO:0000256" key="3">
    <source>
        <dbReference type="ARBA" id="ARBA00022478"/>
    </source>
</evidence>
<dbReference type="GO" id="GO:0000428">
    <property type="term" value="C:DNA-directed RNA polymerase complex"/>
    <property type="evidence" value="ECO:0007669"/>
    <property type="project" value="UniProtKB-KW"/>
</dbReference>
<keyword evidence="7 10" id="KW-0731">Sigma factor</keyword>
<accession>A0A4R6UJ76</accession>
<feature type="region of interest" description="Disordered" evidence="11">
    <location>
        <begin position="42"/>
        <end position="136"/>
    </location>
</feature>
<evidence type="ECO:0000256" key="11">
    <source>
        <dbReference type="SAM" id="MobiDB-lite"/>
    </source>
</evidence>
<dbReference type="EMBL" id="SNYM01000013">
    <property type="protein sequence ID" value="TDQ46542.1"/>
    <property type="molecule type" value="Genomic_DNA"/>
</dbReference>
<dbReference type="RefSeq" id="WP_133591798.1">
    <property type="nucleotide sequence ID" value="NZ_CP037953.1"/>
</dbReference>
<gene>
    <name evidence="14" type="ORF">EV696_11383</name>
</gene>
<dbReference type="PROSITE" id="PS50044">
    <property type="entry name" value="SIGMA54_3"/>
    <property type="match status" value="1"/>
</dbReference>
<proteinExistence type="inferred from homology"/>
<dbReference type="Gene3D" id="1.10.10.60">
    <property type="entry name" value="Homeodomain-like"/>
    <property type="match status" value="1"/>
</dbReference>
<keyword evidence="4 10" id="KW-0808">Transferase</keyword>
<organism evidence="14 15">
    <name type="scientific">Permianibacter aggregans</name>
    <dbReference type="NCBI Taxonomy" id="1510150"/>
    <lineage>
        <taxon>Bacteria</taxon>
        <taxon>Pseudomonadati</taxon>
        <taxon>Pseudomonadota</taxon>
        <taxon>Gammaproteobacteria</taxon>
        <taxon>Pseudomonadales</taxon>
        <taxon>Pseudomonadaceae</taxon>
        <taxon>Permianibacter</taxon>
    </lineage>
</organism>
<dbReference type="FunFam" id="1.10.10.1330:FF:000001">
    <property type="entry name" value="RNA polymerase sigma-54 factor"/>
    <property type="match status" value="1"/>
</dbReference>
<dbReference type="PROSITE" id="PS00718">
    <property type="entry name" value="SIGMA54_2"/>
    <property type="match status" value="1"/>
</dbReference>
<dbReference type="GO" id="GO:0003677">
    <property type="term" value="F:DNA binding"/>
    <property type="evidence" value="ECO:0007669"/>
    <property type="project" value="UniProtKB-KW"/>
</dbReference>
<dbReference type="NCBIfam" id="NF004595">
    <property type="entry name" value="PRK05932.1-2"/>
    <property type="match status" value="1"/>
</dbReference>
<keyword evidence="6 10" id="KW-0805">Transcription regulation</keyword>
<dbReference type="PIRSF" id="PIRSF000774">
    <property type="entry name" value="RpoN"/>
    <property type="match status" value="1"/>
</dbReference>
<name>A0A4R6UJ76_9GAMM</name>
<keyword evidence="8 10" id="KW-0238">DNA-binding</keyword>
<dbReference type="OrthoDB" id="9814402at2"/>
<dbReference type="Pfam" id="PF04963">
    <property type="entry name" value="Sigma54_CBD"/>
    <property type="match status" value="1"/>
</dbReference>
<keyword evidence="3 10" id="KW-0240">DNA-directed RNA polymerase</keyword>
<dbReference type="Gene3D" id="1.10.10.1330">
    <property type="entry name" value="RNA polymerase sigma-54 factor, core-binding domain"/>
    <property type="match status" value="1"/>
</dbReference>
<evidence type="ECO:0000256" key="1">
    <source>
        <dbReference type="ARBA" id="ARBA00008798"/>
    </source>
</evidence>
<evidence type="ECO:0000256" key="7">
    <source>
        <dbReference type="ARBA" id="ARBA00023082"/>
    </source>
</evidence>
<comment type="similarity">
    <text evidence="1 10">Belongs to the sigma-54 factor family.</text>
</comment>
<evidence type="ECO:0000259" key="12">
    <source>
        <dbReference type="Pfam" id="PF04552"/>
    </source>
</evidence>
<dbReference type="InterPro" id="IPR007046">
    <property type="entry name" value="RNA_pol_sigma_54_core-bd"/>
</dbReference>
<evidence type="ECO:0000256" key="8">
    <source>
        <dbReference type="ARBA" id="ARBA00023125"/>
    </source>
</evidence>
<dbReference type="Proteomes" id="UP000295375">
    <property type="component" value="Unassembled WGS sequence"/>
</dbReference>
<dbReference type="PROSITE" id="PS00717">
    <property type="entry name" value="SIGMA54_1"/>
    <property type="match status" value="1"/>
</dbReference>
<dbReference type="GO" id="GO:0006352">
    <property type="term" value="P:DNA-templated transcription initiation"/>
    <property type="evidence" value="ECO:0007669"/>
    <property type="project" value="InterPro"/>
</dbReference>
<dbReference type="InterPro" id="IPR038709">
    <property type="entry name" value="RpoN_core-bd_sf"/>
</dbReference>
<evidence type="ECO:0000256" key="10">
    <source>
        <dbReference type="PIRNR" id="PIRNR000774"/>
    </source>
</evidence>
<protein>
    <recommendedName>
        <fullName evidence="2 10">RNA polymerase sigma-54 factor</fullName>
    </recommendedName>
</protein>
<reference evidence="14 15" key="1">
    <citation type="submission" date="2019-03" db="EMBL/GenBank/DDBJ databases">
        <title>Genomic Encyclopedia of Type Strains, Phase IV (KMG-IV): sequencing the most valuable type-strain genomes for metagenomic binning, comparative biology and taxonomic classification.</title>
        <authorList>
            <person name="Goeker M."/>
        </authorList>
    </citation>
    <scope>NUCLEOTIDE SEQUENCE [LARGE SCALE GENOMIC DNA]</scope>
    <source>
        <strain evidence="14 15">DSM 103792</strain>
    </source>
</reference>
<feature type="domain" description="RNA polymerase sigma factor 54 DNA-binding" evidence="12">
    <location>
        <begin position="337"/>
        <end position="494"/>
    </location>
</feature>
<dbReference type="Pfam" id="PF04552">
    <property type="entry name" value="Sigma54_DBD"/>
    <property type="match status" value="1"/>
</dbReference>
<evidence type="ECO:0000256" key="6">
    <source>
        <dbReference type="ARBA" id="ARBA00023015"/>
    </source>
</evidence>
<dbReference type="InterPro" id="IPR000394">
    <property type="entry name" value="RNA_pol_sigma_54"/>
</dbReference>
<evidence type="ECO:0000256" key="2">
    <source>
        <dbReference type="ARBA" id="ARBA00019942"/>
    </source>
</evidence>
<dbReference type="Pfam" id="PF00309">
    <property type="entry name" value="Sigma54_AID"/>
    <property type="match status" value="1"/>
</dbReference>
<dbReference type="GO" id="GO:0001216">
    <property type="term" value="F:DNA-binding transcription activator activity"/>
    <property type="evidence" value="ECO:0007669"/>
    <property type="project" value="InterPro"/>
</dbReference>
<comment type="caution">
    <text evidence="14">The sequence shown here is derived from an EMBL/GenBank/DDBJ whole genome shotgun (WGS) entry which is preliminary data.</text>
</comment>
<comment type="function">
    <text evidence="10">Sigma factors are initiation factors that promote the attachment of RNA polymerase to specific initiation sites and are then released.</text>
</comment>
<evidence type="ECO:0000259" key="13">
    <source>
        <dbReference type="Pfam" id="PF04963"/>
    </source>
</evidence>
<sequence length="497" mass="55887">MKPSLQLRISQSLTMTPQLQQAIKLLQLSSLELQTEIQQALESNPMLEMTEEFEEEARPDPREQRANKEERTEDTDGHGDEHVADTSESLETHTLSDDIPVDAKWEDWDLTPISGSGSGSGAGREDDDGFEHQGQTTESLQDHLLWQVNLTPFSDTDRVIAITIIDAIDENGYLSCTLEDIVDSLRDDDIETDEVLAVLHRLQQFDPPGICARDLRECLLIQLKQLKNGDAAGHHAYIIVDQYLDLLGSRDTKTLMRRARINEDELKAALAVIQGLNPRPGSTIGDNNAEYITPDVIVRKIKDRWQVELNPEIAPRLRINTSYASLIQRTRTAADNTFLRNHLQEAKWFIKSLRSRNETLLRVATAIVEQQVDFFEQGEVGMKPMVLADIASMLEMHESTISRVTTQKYMHTPRGIFELKYFFSSHVGTTSGGEASSTAIRARIKKLIESEESAKPLSDSQLAKMLAKEGIVVARRTVAKYREAMSIPPSSERKALV</sequence>
<feature type="compositionally biased region" description="Basic and acidic residues" evidence="11">
    <location>
        <begin position="56"/>
        <end position="107"/>
    </location>
</feature>
<keyword evidence="15" id="KW-1185">Reference proteome</keyword>
<dbReference type="NCBIfam" id="TIGR02395">
    <property type="entry name" value="rpoN_sigma"/>
    <property type="match status" value="1"/>
</dbReference>
<evidence type="ECO:0000313" key="15">
    <source>
        <dbReference type="Proteomes" id="UP000295375"/>
    </source>
</evidence>